<evidence type="ECO:0000313" key="1">
    <source>
        <dbReference type="EMBL" id="OQB41308.1"/>
    </source>
</evidence>
<name>A0A1V5ZML3_9BACT</name>
<dbReference type="Proteomes" id="UP000485621">
    <property type="component" value="Unassembled WGS sequence"/>
</dbReference>
<organism evidence="1">
    <name type="scientific">candidate division CPR1 bacterium ADurb.Bin160</name>
    <dbReference type="NCBI Taxonomy" id="1852826"/>
    <lineage>
        <taxon>Bacteria</taxon>
        <taxon>candidate division CPR1</taxon>
    </lineage>
</organism>
<dbReference type="AlphaFoldDB" id="A0A1V5ZML3"/>
<accession>A0A1V5ZML3</accession>
<comment type="caution">
    <text evidence="1">The sequence shown here is derived from an EMBL/GenBank/DDBJ whole genome shotgun (WGS) entry which is preliminary data.</text>
</comment>
<reference evidence="1" key="1">
    <citation type="submission" date="2017-02" db="EMBL/GenBank/DDBJ databases">
        <title>Delving into the versatile metabolic prowess of the omnipresent phylum Bacteroidetes.</title>
        <authorList>
            <person name="Nobu M.K."/>
            <person name="Mei R."/>
            <person name="Narihiro T."/>
            <person name="Kuroda K."/>
            <person name="Liu W.-T."/>
        </authorList>
    </citation>
    <scope>NUCLEOTIDE SEQUENCE</scope>
    <source>
        <strain evidence="1">ADurb.Bin160</strain>
    </source>
</reference>
<dbReference type="EMBL" id="MWDB01000019">
    <property type="protein sequence ID" value="OQB41308.1"/>
    <property type="molecule type" value="Genomic_DNA"/>
</dbReference>
<proteinExistence type="predicted"/>
<sequence length="84" mass="9632">MVLDQIKKMDEQMILDILANSSDLVKYMKSNRHLVLDNESLLSLIESYVSKNPKDWAAYAAYVYVSVDKSSDNSLKYINKAIEL</sequence>
<gene>
    <name evidence="1" type="ORF">BWY04_00898</name>
</gene>
<protein>
    <submittedName>
        <fullName evidence="1">Uncharacterized protein</fullName>
    </submittedName>
</protein>